<dbReference type="SMART" id="SM00256">
    <property type="entry name" value="FBOX"/>
    <property type="match status" value="1"/>
</dbReference>
<name>A0AAE1R8T6_9SOLA</name>
<dbReference type="InterPro" id="IPR036047">
    <property type="entry name" value="F-box-like_dom_sf"/>
</dbReference>
<evidence type="ECO:0000256" key="1">
    <source>
        <dbReference type="SAM" id="MobiDB-lite"/>
    </source>
</evidence>
<dbReference type="InterPro" id="IPR013187">
    <property type="entry name" value="F-box-assoc_dom_typ3"/>
</dbReference>
<dbReference type="Gene3D" id="1.20.1280.50">
    <property type="match status" value="1"/>
</dbReference>
<dbReference type="Pfam" id="PF00646">
    <property type="entry name" value="F-box"/>
    <property type="match status" value="1"/>
</dbReference>
<dbReference type="PANTHER" id="PTHR31672:SF13">
    <property type="entry name" value="F-BOX PROTEIN CPR30-LIKE"/>
    <property type="match status" value="1"/>
</dbReference>
<keyword evidence="4" id="KW-1185">Reference proteome</keyword>
<comment type="caution">
    <text evidence="3">The sequence shown here is derived from an EMBL/GenBank/DDBJ whole genome shotgun (WGS) entry which is preliminary data.</text>
</comment>
<evidence type="ECO:0000313" key="4">
    <source>
        <dbReference type="Proteomes" id="UP001291623"/>
    </source>
</evidence>
<dbReference type="InterPro" id="IPR017451">
    <property type="entry name" value="F-box-assoc_interact_dom"/>
</dbReference>
<dbReference type="CDD" id="cd22157">
    <property type="entry name" value="F-box_AtFBW1-like"/>
    <property type="match status" value="1"/>
</dbReference>
<accession>A0AAE1R8T6</accession>
<dbReference type="AlphaFoldDB" id="A0AAE1R8T6"/>
<dbReference type="NCBIfam" id="TIGR01640">
    <property type="entry name" value="F_box_assoc_1"/>
    <property type="match status" value="1"/>
</dbReference>
<dbReference type="InterPro" id="IPR050796">
    <property type="entry name" value="SCF_F-box_component"/>
</dbReference>
<dbReference type="SUPFAM" id="SSF81383">
    <property type="entry name" value="F-box domain"/>
    <property type="match status" value="1"/>
</dbReference>
<proteinExistence type="predicted"/>
<gene>
    <name evidence="3" type="ORF">RND71_033695</name>
</gene>
<dbReference type="Pfam" id="PF08268">
    <property type="entry name" value="FBA_3"/>
    <property type="match status" value="1"/>
</dbReference>
<dbReference type="EMBL" id="JAVYJV010000018">
    <property type="protein sequence ID" value="KAK4347356.1"/>
    <property type="molecule type" value="Genomic_DNA"/>
</dbReference>
<dbReference type="PANTHER" id="PTHR31672">
    <property type="entry name" value="BNACNNG10540D PROTEIN"/>
    <property type="match status" value="1"/>
</dbReference>
<organism evidence="3 4">
    <name type="scientific">Anisodus tanguticus</name>
    <dbReference type="NCBI Taxonomy" id="243964"/>
    <lineage>
        <taxon>Eukaryota</taxon>
        <taxon>Viridiplantae</taxon>
        <taxon>Streptophyta</taxon>
        <taxon>Embryophyta</taxon>
        <taxon>Tracheophyta</taxon>
        <taxon>Spermatophyta</taxon>
        <taxon>Magnoliopsida</taxon>
        <taxon>eudicotyledons</taxon>
        <taxon>Gunneridae</taxon>
        <taxon>Pentapetalae</taxon>
        <taxon>asterids</taxon>
        <taxon>lamiids</taxon>
        <taxon>Solanales</taxon>
        <taxon>Solanaceae</taxon>
        <taxon>Solanoideae</taxon>
        <taxon>Hyoscyameae</taxon>
        <taxon>Anisodus</taxon>
    </lineage>
</organism>
<sequence>MPPKGKGTCKKKGNSEKIKNRAPNPTSDCINSHGKIICNILSRLPVKTLLQFRCVCKKWRSTISNSNFIITHFQHSSSLQRTNSSILIKTRHHESSDHVLSLFDPLQSLVVELDSPYPCFFPNMCVAGPVNGIMCLYQPPWGDVITLWNPSMRRSRMVKLSETKPLEEVHSFVSVGLAFEPQKKDVLILRIFCVGPTFNDVPNHVEMCSLKSFPIWKKLENKMVFHVVGTSCDAIIKGEPYWLAYINDIVLRHTLVRFDVGKTEFEMLTVPIISADDYDKQYLANFEDSPSILMWKKRYGCCIDVWVLDGLYDWRIKCRIGPLFGFDRILGCLWNGDIVAENDNRELVLFDPVNSSIKESLRVDNVQKGSYVISDYSESLLLVEGMLPMFFNRQLSLLDILIALEVSLSYVHSPLINSVNWLRCLYAADVSGIFP</sequence>
<evidence type="ECO:0000313" key="3">
    <source>
        <dbReference type="EMBL" id="KAK4347356.1"/>
    </source>
</evidence>
<protein>
    <recommendedName>
        <fullName evidence="2">F-box domain-containing protein</fullName>
    </recommendedName>
</protein>
<dbReference type="Proteomes" id="UP001291623">
    <property type="component" value="Unassembled WGS sequence"/>
</dbReference>
<feature type="region of interest" description="Disordered" evidence="1">
    <location>
        <begin position="1"/>
        <end position="24"/>
    </location>
</feature>
<reference evidence="3" key="1">
    <citation type="submission" date="2023-12" db="EMBL/GenBank/DDBJ databases">
        <title>Genome assembly of Anisodus tanguticus.</title>
        <authorList>
            <person name="Wang Y.-J."/>
        </authorList>
    </citation>
    <scope>NUCLEOTIDE SEQUENCE</scope>
    <source>
        <strain evidence="3">KB-2021</strain>
        <tissue evidence="3">Leaf</tissue>
    </source>
</reference>
<evidence type="ECO:0000259" key="2">
    <source>
        <dbReference type="SMART" id="SM00256"/>
    </source>
</evidence>
<dbReference type="InterPro" id="IPR001810">
    <property type="entry name" value="F-box_dom"/>
</dbReference>
<feature type="domain" description="F-box" evidence="2">
    <location>
        <begin position="35"/>
        <end position="72"/>
    </location>
</feature>